<dbReference type="InterPro" id="IPR011990">
    <property type="entry name" value="TPR-like_helical_dom_sf"/>
</dbReference>
<evidence type="ECO:0000313" key="6">
    <source>
        <dbReference type="Proteomes" id="UP001529510"/>
    </source>
</evidence>
<dbReference type="SMART" id="SM00028">
    <property type="entry name" value="TPR"/>
    <property type="match status" value="2"/>
</dbReference>
<gene>
    <name evidence="5" type="ORF">M9458_010549</name>
</gene>
<organism evidence="5 6">
    <name type="scientific">Cirrhinus mrigala</name>
    <name type="common">Mrigala</name>
    <dbReference type="NCBI Taxonomy" id="683832"/>
    <lineage>
        <taxon>Eukaryota</taxon>
        <taxon>Metazoa</taxon>
        <taxon>Chordata</taxon>
        <taxon>Craniata</taxon>
        <taxon>Vertebrata</taxon>
        <taxon>Euteleostomi</taxon>
        <taxon>Actinopterygii</taxon>
        <taxon>Neopterygii</taxon>
        <taxon>Teleostei</taxon>
        <taxon>Ostariophysi</taxon>
        <taxon>Cypriniformes</taxon>
        <taxon>Cyprinidae</taxon>
        <taxon>Labeoninae</taxon>
        <taxon>Labeonini</taxon>
        <taxon>Cirrhinus</taxon>
    </lineage>
</organism>
<sequence length="119" mass="13038">MEASCLELALEGERLCKAGDFKGGTAFFEAAVQVGTEDLKTLSAIYSQLGNAYFYLKEYGKALEYHRHDLTLARTIGDRIGEGKASGNLGNTLKVLARYDEAAVCCQRHLDISQEQGDK</sequence>
<dbReference type="InterPro" id="IPR052386">
    <property type="entry name" value="GPSM"/>
</dbReference>
<evidence type="ECO:0000256" key="4">
    <source>
        <dbReference type="PROSITE-ProRule" id="PRU00339"/>
    </source>
</evidence>
<dbReference type="Pfam" id="PF13424">
    <property type="entry name" value="TPR_12"/>
    <property type="match status" value="1"/>
</dbReference>
<evidence type="ECO:0000256" key="2">
    <source>
        <dbReference type="ARBA" id="ARBA00022490"/>
    </source>
</evidence>
<evidence type="ECO:0000256" key="1">
    <source>
        <dbReference type="ARBA" id="ARBA00004496"/>
    </source>
</evidence>
<feature type="non-terminal residue" evidence="5">
    <location>
        <position position="119"/>
    </location>
</feature>
<reference evidence="5 6" key="1">
    <citation type="submission" date="2024-05" db="EMBL/GenBank/DDBJ databases">
        <title>Genome sequencing and assembly of Indian major carp, Cirrhinus mrigala (Hamilton, 1822).</title>
        <authorList>
            <person name="Mohindra V."/>
            <person name="Chowdhury L.M."/>
            <person name="Lal K."/>
            <person name="Jena J.K."/>
        </authorList>
    </citation>
    <scope>NUCLEOTIDE SEQUENCE [LARGE SCALE GENOMIC DNA]</scope>
    <source>
        <strain evidence="5">CM1030</strain>
        <tissue evidence="5">Blood</tissue>
    </source>
</reference>
<feature type="repeat" description="TPR" evidence="4">
    <location>
        <begin position="43"/>
        <end position="76"/>
    </location>
</feature>
<dbReference type="AlphaFoldDB" id="A0ABD0R1S5"/>
<dbReference type="PROSITE" id="PS50005">
    <property type="entry name" value="TPR"/>
    <property type="match status" value="1"/>
</dbReference>
<dbReference type="Gene3D" id="1.25.40.10">
    <property type="entry name" value="Tetratricopeptide repeat domain"/>
    <property type="match status" value="1"/>
</dbReference>
<evidence type="ECO:0000313" key="5">
    <source>
        <dbReference type="EMBL" id="KAL0192253.1"/>
    </source>
</evidence>
<dbReference type="PANTHER" id="PTHR45954">
    <property type="entry name" value="LD33695P"/>
    <property type="match status" value="1"/>
</dbReference>
<accession>A0ABD0R1S5</accession>
<dbReference type="GO" id="GO:0005737">
    <property type="term" value="C:cytoplasm"/>
    <property type="evidence" value="ECO:0007669"/>
    <property type="project" value="UniProtKB-SubCell"/>
</dbReference>
<keyword evidence="3" id="KW-0677">Repeat</keyword>
<protein>
    <submittedName>
        <fullName evidence="5">Uncharacterized protein</fullName>
    </submittedName>
</protein>
<proteinExistence type="predicted"/>
<name>A0ABD0R1S5_CIRMR</name>
<dbReference type="Proteomes" id="UP001529510">
    <property type="component" value="Unassembled WGS sequence"/>
</dbReference>
<keyword evidence="6" id="KW-1185">Reference proteome</keyword>
<comment type="subcellular location">
    <subcellularLocation>
        <location evidence="1">Cytoplasm</location>
    </subcellularLocation>
</comment>
<keyword evidence="4" id="KW-0802">TPR repeat</keyword>
<dbReference type="PANTHER" id="PTHR45954:SF2">
    <property type="entry name" value="G-PROTEIN-SIGNALING MODULATOR 1"/>
    <property type="match status" value="1"/>
</dbReference>
<evidence type="ECO:0000256" key="3">
    <source>
        <dbReference type="ARBA" id="ARBA00022737"/>
    </source>
</evidence>
<keyword evidence="2" id="KW-0963">Cytoplasm</keyword>
<dbReference type="SUPFAM" id="SSF48452">
    <property type="entry name" value="TPR-like"/>
    <property type="match status" value="1"/>
</dbReference>
<dbReference type="EMBL" id="JAMKFB020000005">
    <property type="protein sequence ID" value="KAL0192253.1"/>
    <property type="molecule type" value="Genomic_DNA"/>
</dbReference>
<dbReference type="InterPro" id="IPR019734">
    <property type="entry name" value="TPR_rpt"/>
</dbReference>
<comment type="caution">
    <text evidence="5">The sequence shown here is derived from an EMBL/GenBank/DDBJ whole genome shotgun (WGS) entry which is preliminary data.</text>
</comment>